<feature type="non-terminal residue" evidence="2">
    <location>
        <position position="1"/>
    </location>
</feature>
<gene>
    <name evidence="2" type="ORF">B1A_03092</name>
</gene>
<dbReference type="SMART" id="SM00838">
    <property type="entry name" value="EFG_C"/>
    <property type="match status" value="1"/>
</dbReference>
<dbReference type="Gene3D" id="3.30.70.240">
    <property type="match status" value="1"/>
</dbReference>
<evidence type="ECO:0000259" key="1">
    <source>
        <dbReference type="SMART" id="SM00838"/>
    </source>
</evidence>
<proteinExistence type="predicted"/>
<dbReference type="GO" id="GO:0003746">
    <property type="term" value="F:translation elongation factor activity"/>
    <property type="evidence" value="ECO:0007669"/>
    <property type="project" value="UniProtKB-KW"/>
</dbReference>
<reference evidence="2" key="1">
    <citation type="submission" date="2013-08" db="EMBL/GenBank/DDBJ databases">
        <authorList>
            <person name="Mendez C."/>
            <person name="Richter M."/>
            <person name="Ferrer M."/>
            <person name="Sanchez J."/>
        </authorList>
    </citation>
    <scope>NUCLEOTIDE SEQUENCE</scope>
</reference>
<organism evidence="2">
    <name type="scientific">mine drainage metagenome</name>
    <dbReference type="NCBI Taxonomy" id="410659"/>
    <lineage>
        <taxon>unclassified sequences</taxon>
        <taxon>metagenomes</taxon>
        <taxon>ecological metagenomes</taxon>
    </lineage>
</organism>
<accession>T1D4E0</accession>
<dbReference type="Pfam" id="PF00679">
    <property type="entry name" value="EFG_C"/>
    <property type="match status" value="1"/>
</dbReference>
<comment type="caution">
    <text evidence="2">The sequence shown here is derived from an EMBL/GenBank/DDBJ whole genome shotgun (WGS) entry which is preliminary data.</text>
</comment>
<name>T1D4E0_9ZZZZ</name>
<protein>
    <submittedName>
        <fullName evidence="2">Translation elongation factor aEF-2</fullName>
    </submittedName>
</protein>
<dbReference type="InterPro" id="IPR035647">
    <property type="entry name" value="EFG_III/V"/>
</dbReference>
<keyword evidence="2" id="KW-0648">Protein biosynthesis</keyword>
<keyword evidence="2" id="KW-0251">Elongation factor</keyword>
<dbReference type="EMBL" id="AUZX01002274">
    <property type="protein sequence ID" value="EQD77160.1"/>
    <property type="molecule type" value="Genomic_DNA"/>
</dbReference>
<sequence>IVIISKIPVAGMFGFASAIRSATGGKVLWNSENEGYQRVPYELQADIVAKIRLRKGLKAEPYDENYYSSL</sequence>
<dbReference type="SUPFAM" id="SSF54980">
    <property type="entry name" value="EF-G C-terminal domain-like"/>
    <property type="match status" value="1"/>
</dbReference>
<dbReference type="AlphaFoldDB" id="T1D4E0"/>
<evidence type="ECO:0000313" key="2">
    <source>
        <dbReference type="EMBL" id="EQD77160.1"/>
    </source>
</evidence>
<dbReference type="InterPro" id="IPR000640">
    <property type="entry name" value="EFG_V-like"/>
</dbReference>
<reference evidence="2" key="2">
    <citation type="journal article" date="2014" name="ISME J.">
        <title>Microbial stratification in low pH oxic and suboxic macroscopic growths along an acid mine drainage.</title>
        <authorList>
            <person name="Mendez-Garcia C."/>
            <person name="Mesa V."/>
            <person name="Sprenger R.R."/>
            <person name="Richter M."/>
            <person name="Diez M.S."/>
            <person name="Solano J."/>
            <person name="Bargiela R."/>
            <person name="Golyshina O.V."/>
            <person name="Manteca A."/>
            <person name="Ramos J.L."/>
            <person name="Gallego J.R."/>
            <person name="Llorente I."/>
            <person name="Martins Dos Santos V.A."/>
            <person name="Jensen O.N."/>
            <person name="Pelaez A.I."/>
            <person name="Sanchez J."/>
            <person name="Ferrer M."/>
        </authorList>
    </citation>
    <scope>NUCLEOTIDE SEQUENCE</scope>
</reference>
<feature type="domain" description="Elongation factor EFG" evidence="1">
    <location>
        <begin position="1"/>
        <end position="47"/>
    </location>
</feature>